<dbReference type="Proteomes" id="UP000199258">
    <property type="component" value="Unassembled WGS sequence"/>
</dbReference>
<proteinExistence type="predicted"/>
<feature type="transmembrane region" description="Helical" evidence="1">
    <location>
        <begin position="23"/>
        <end position="43"/>
    </location>
</feature>
<evidence type="ECO:0000256" key="1">
    <source>
        <dbReference type="SAM" id="Phobius"/>
    </source>
</evidence>
<sequence>MMPTQLVENGSSTNILSIANMPVLWACALGVFAVIILQSVIYIRAARKAAPAAGITGAELKTSFRSGAVAAIGPSLAVVLVAIALLALFGTPAVLVRIGLIGSAAYETGAANIAATTMGATLGDATYTQQVFAVAFFAMSIGGAMWMLTTLIATPLLKRGEHKLAKVNPLIMTVVPAAALLAAFISIGIGEIPKSAAHLITLLTAGVVMALCLFLAKRLNRVWLREWGLGFAIVAALFVAYAAHTAGLGPVA</sequence>
<evidence type="ECO:0008006" key="4">
    <source>
        <dbReference type="Google" id="ProtNLM"/>
    </source>
</evidence>
<keyword evidence="1" id="KW-0812">Transmembrane</keyword>
<feature type="transmembrane region" description="Helical" evidence="1">
    <location>
        <begin position="131"/>
        <end position="157"/>
    </location>
</feature>
<evidence type="ECO:0000313" key="2">
    <source>
        <dbReference type="EMBL" id="SDI66000.1"/>
    </source>
</evidence>
<feature type="transmembrane region" description="Helical" evidence="1">
    <location>
        <begin position="64"/>
        <end position="89"/>
    </location>
</feature>
<dbReference type="EMBL" id="FNDT01000017">
    <property type="protein sequence ID" value="SDI66000.1"/>
    <property type="molecule type" value="Genomic_DNA"/>
</dbReference>
<keyword evidence="3" id="KW-1185">Reference proteome</keyword>
<name>A0A1G8MFA3_9MICC</name>
<reference evidence="2 3" key="1">
    <citation type="submission" date="2016-10" db="EMBL/GenBank/DDBJ databases">
        <authorList>
            <person name="de Groot N.N."/>
        </authorList>
    </citation>
    <scope>NUCLEOTIDE SEQUENCE [LARGE SCALE GENOMIC DNA]</scope>
    <source>
        <strain evidence="2 3">NP_1H</strain>
    </source>
</reference>
<dbReference type="InterPro" id="IPR032479">
    <property type="entry name" value="DUF5058"/>
</dbReference>
<keyword evidence="1" id="KW-1133">Transmembrane helix</keyword>
<dbReference type="STRING" id="335973.SAMN04488693_11741"/>
<organism evidence="2 3">
    <name type="scientific">Arthrobacter subterraneus</name>
    <dbReference type="NCBI Taxonomy" id="335973"/>
    <lineage>
        <taxon>Bacteria</taxon>
        <taxon>Bacillati</taxon>
        <taxon>Actinomycetota</taxon>
        <taxon>Actinomycetes</taxon>
        <taxon>Micrococcales</taxon>
        <taxon>Micrococcaceae</taxon>
        <taxon>Arthrobacter</taxon>
    </lineage>
</organism>
<accession>A0A1G8MFA3</accession>
<evidence type="ECO:0000313" key="3">
    <source>
        <dbReference type="Proteomes" id="UP000199258"/>
    </source>
</evidence>
<feature type="transmembrane region" description="Helical" evidence="1">
    <location>
        <begin position="227"/>
        <end position="244"/>
    </location>
</feature>
<gene>
    <name evidence="2" type="ORF">SAMN04488693_11741</name>
</gene>
<dbReference type="AlphaFoldDB" id="A0A1G8MFA3"/>
<keyword evidence="1" id="KW-0472">Membrane</keyword>
<feature type="transmembrane region" description="Helical" evidence="1">
    <location>
        <begin position="169"/>
        <end position="189"/>
    </location>
</feature>
<protein>
    <recommendedName>
        <fullName evidence="4">DUF5058 domain-containing protein</fullName>
    </recommendedName>
</protein>
<feature type="transmembrane region" description="Helical" evidence="1">
    <location>
        <begin position="195"/>
        <end position="215"/>
    </location>
</feature>
<dbReference type="Pfam" id="PF16481">
    <property type="entry name" value="DUF5058"/>
    <property type="match status" value="1"/>
</dbReference>